<name>A0ABX8GVH8_9BACT</name>
<dbReference type="RefSeq" id="WP_158631091.1">
    <property type="nucleotide sequence ID" value="NZ_CP076128.1"/>
</dbReference>
<proteinExistence type="predicted"/>
<dbReference type="EMBL" id="CP076128">
    <property type="protein sequence ID" value="QWG06950.1"/>
    <property type="molecule type" value="Genomic_DNA"/>
</dbReference>
<organism evidence="2 3">
    <name type="scientific">Flammeovirga kamogawensis</name>
    <dbReference type="NCBI Taxonomy" id="373891"/>
    <lineage>
        <taxon>Bacteria</taxon>
        <taxon>Pseudomonadati</taxon>
        <taxon>Bacteroidota</taxon>
        <taxon>Cytophagia</taxon>
        <taxon>Cytophagales</taxon>
        <taxon>Flammeovirgaceae</taxon>
        <taxon>Flammeovirga</taxon>
    </lineage>
</organism>
<gene>
    <name evidence="2" type="ORF">KM029_16815</name>
</gene>
<protein>
    <submittedName>
        <fullName evidence="2">DUF2490 domain-containing protein</fullName>
    </submittedName>
</protein>
<evidence type="ECO:0000313" key="3">
    <source>
        <dbReference type="Proteomes" id="UP000682802"/>
    </source>
</evidence>
<evidence type="ECO:0000256" key="1">
    <source>
        <dbReference type="SAM" id="SignalP"/>
    </source>
</evidence>
<feature type="chain" id="PRO_5045973467" evidence="1">
    <location>
        <begin position="23"/>
        <end position="236"/>
    </location>
</feature>
<dbReference type="Pfam" id="PF10677">
    <property type="entry name" value="DUF2490"/>
    <property type="match status" value="1"/>
</dbReference>
<dbReference type="Proteomes" id="UP000682802">
    <property type="component" value="Chromosome 1"/>
</dbReference>
<dbReference type="InterPro" id="IPR019619">
    <property type="entry name" value="DUF2490"/>
</dbReference>
<reference evidence="2 3" key="1">
    <citation type="submission" date="2021-05" db="EMBL/GenBank/DDBJ databases">
        <title>Comparative genomic studies on the polysaccharide-degrading batcterial strains of the Flammeovirga genus.</title>
        <authorList>
            <person name="Zewei F."/>
            <person name="Zheng Z."/>
            <person name="Yu L."/>
            <person name="Ruyue G."/>
            <person name="Yanhong M."/>
            <person name="Yuanyuan C."/>
            <person name="Jingyan G."/>
            <person name="Wenjun H."/>
        </authorList>
    </citation>
    <scope>NUCLEOTIDE SEQUENCE [LARGE SCALE GENOMIC DNA]</scope>
    <source>
        <strain evidence="2 3">YS10</strain>
    </source>
</reference>
<feature type="signal peptide" evidence="1">
    <location>
        <begin position="1"/>
        <end position="22"/>
    </location>
</feature>
<evidence type="ECO:0000313" key="2">
    <source>
        <dbReference type="EMBL" id="QWG06950.1"/>
    </source>
</evidence>
<sequence length="236" mass="27721">MKNFLKISIAIYCFLISDLSFAQISDDKRLWLHYFNSIKLNKKWSIDTDAAYLHQFDVTANRVQARSGAKYKINKNFSIRLGIGYFYVFDSEGANVSEIRPNQDLIGKHFLSRNKSWYFTQRARFEEQFLTTTIQGEENKEKDQKNRLRYSYMVRKAINSWTFGIGGEMFINFNDKSTNAFVNKHRAYAVINKKLNDNLALEAQYIREDSFKNQQGSVHHADVLRLCVKQVIHTKK</sequence>
<keyword evidence="1" id="KW-0732">Signal</keyword>
<keyword evidence="3" id="KW-1185">Reference proteome</keyword>
<accession>A0ABX8GVH8</accession>